<organism evidence="5 6">
    <name type="scientific">Cellulosimicrobium cellulans F16</name>
    <dbReference type="NCBI Taxonomy" id="1350482"/>
    <lineage>
        <taxon>Bacteria</taxon>
        <taxon>Bacillati</taxon>
        <taxon>Actinomycetota</taxon>
        <taxon>Actinomycetes</taxon>
        <taxon>Micrococcales</taxon>
        <taxon>Promicromonosporaceae</taxon>
        <taxon>Cellulosimicrobium</taxon>
    </lineage>
</organism>
<evidence type="ECO:0000256" key="1">
    <source>
        <dbReference type="ARBA" id="ARBA00022630"/>
    </source>
</evidence>
<dbReference type="InterPro" id="IPR000415">
    <property type="entry name" value="Nitroreductase-like"/>
</dbReference>
<proteinExistence type="predicted"/>
<dbReference type="SUPFAM" id="SSF55469">
    <property type="entry name" value="FMN-dependent nitroreductase-like"/>
    <property type="match status" value="1"/>
</dbReference>
<feature type="domain" description="Nitroreductase" evidence="4">
    <location>
        <begin position="1"/>
        <end position="160"/>
    </location>
</feature>
<dbReference type="PANTHER" id="PTHR23026">
    <property type="entry name" value="NADPH NITROREDUCTASE"/>
    <property type="match status" value="1"/>
</dbReference>
<protein>
    <recommendedName>
        <fullName evidence="4">Nitroreductase domain-containing protein</fullName>
    </recommendedName>
</protein>
<dbReference type="PATRIC" id="fig|1350482.3.peg.300"/>
<evidence type="ECO:0000256" key="3">
    <source>
        <dbReference type="ARBA" id="ARBA00023002"/>
    </source>
</evidence>
<evidence type="ECO:0000259" key="4">
    <source>
        <dbReference type="Pfam" id="PF00881"/>
    </source>
</evidence>
<keyword evidence="6" id="KW-1185">Reference proteome</keyword>
<name>A0A0M0FB27_CELCE</name>
<dbReference type="Pfam" id="PF00881">
    <property type="entry name" value="Nitroreductase"/>
    <property type="match status" value="1"/>
</dbReference>
<dbReference type="PANTHER" id="PTHR23026:SF90">
    <property type="entry name" value="IODOTYROSINE DEIODINASE 1"/>
    <property type="match status" value="1"/>
</dbReference>
<keyword evidence="1" id="KW-0285">Flavoprotein</keyword>
<dbReference type="Gene3D" id="3.40.109.10">
    <property type="entry name" value="NADH Oxidase"/>
    <property type="match status" value="1"/>
</dbReference>
<evidence type="ECO:0000313" key="5">
    <source>
        <dbReference type="EMBL" id="KON74648.1"/>
    </source>
</evidence>
<keyword evidence="2" id="KW-0288">FMN</keyword>
<reference evidence="5 6" key="1">
    <citation type="journal article" date="2015" name="Sci. Rep.">
        <title>Functional and structural properties of a novel cellulosome-like multienzyme complex: efficient glycoside hydrolysis of water-insoluble 7-xylosyl-10-deacetylpaclitaxel.</title>
        <authorList>
            <person name="Dou T.Y."/>
            <person name="Luan H.W."/>
            <person name="Ge G.B."/>
            <person name="Dong M.M."/>
            <person name="Zou H.F."/>
            <person name="He Y.Q."/>
            <person name="Cui P."/>
            <person name="Wang J.Y."/>
            <person name="Hao D.C."/>
            <person name="Yang S.L."/>
            <person name="Yang L."/>
        </authorList>
    </citation>
    <scope>NUCLEOTIDE SEQUENCE [LARGE SCALE GENOMIC DNA]</scope>
    <source>
        <strain evidence="5 6">F16</strain>
    </source>
</reference>
<dbReference type="EMBL" id="ATNL01000006">
    <property type="protein sequence ID" value="KON74648.1"/>
    <property type="molecule type" value="Genomic_DNA"/>
</dbReference>
<comment type="caution">
    <text evidence="5">The sequence shown here is derived from an EMBL/GenBank/DDBJ whole genome shotgun (WGS) entry which is preliminary data.</text>
</comment>
<dbReference type="GO" id="GO:0016491">
    <property type="term" value="F:oxidoreductase activity"/>
    <property type="evidence" value="ECO:0007669"/>
    <property type="project" value="UniProtKB-KW"/>
</dbReference>
<sequence length="185" mass="20045">MPDDVLDAILDAAVRGPSGGNRQQWAWVVVRDRATKAQIAEWYREGWRAAYGDRRDAVLGAATDDAGVSDAGFRAVEHLALHLEEAPVWVVPVLRNAAGSTDPRLGASIYGAVQNLVLAARAYGLGTTLTTFHTVRESDVAALLGLPGDALTMGLVPLGYPARGRWSEPRRRPLAEVVHRDRWEG</sequence>
<dbReference type="Proteomes" id="UP000037387">
    <property type="component" value="Unassembled WGS sequence"/>
</dbReference>
<evidence type="ECO:0000313" key="6">
    <source>
        <dbReference type="Proteomes" id="UP000037387"/>
    </source>
</evidence>
<dbReference type="InterPro" id="IPR029479">
    <property type="entry name" value="Nitroreductase"/>
</dbReference>
<accession>A0A0M0FB27</accession>
<evidence type="ECO:0000256" key="2">
    <source>
        <dbReference type="ARBA" id="ARBA00022643"/>
    </source>
</evidence>
<dbReference type="InterPro" id="IPR050627">
    <property type="entry name" value="Nitroreductase/BluB"/>
</dbReference>
<keyword evidence="3" id="KW-0560">Oxidoreductase</keyword>
<gene>
    <name evidence="5" type="ORF">M768_01580</name>
</gene>
<dbReference type="AlphaFoldDB" id="A0A0M0FB27"/>